<evidence type="ECO:0008006" key="3">
    <source>
        <dbReference type="Google" id="ProtNLM"/>
    </source>
</evidence>
<protein>
    <recommendedName>
        <fullName evidence="3">DUF4238 domain-containing protein</fullName>
    </recommendedName>
</protein>
<keyword evidence="2" id="KW-1185">Reference proteome</keyword>
<reference evidence="1 2" key="1">
    <citation type="submission" date="2020-07" db="EMBL/GenBank/DDBJ databases">
        <title>Genomic Encyclopedia of Type Strains, Phase IV (KMG-V): Genome sequencing to study the core and pangenomes of soil and plant-associated prokaryotes.</title>
        <authorList>
            <person name="Whitman W."/>
        </authorList>
    </citation>
    <scope>NUCLEOTIDE SEQUENCE [LARGE SCALE GENOMIC DNA]</scope>
    <source>
        <strain evidence="1 2">X4EP2</strain>
    </source>
</reference>
<proteinExistence type="predicted"/>
<accession>A0A7Y9TH29</accession>
<sequence length="359" mass="41695">MSTIIPQADSEINSVRTDVITRNNHYVPRLYLKHFASESGYLYRYRILVPSPTVADWKRVNIGGVGYQSHLYTRALSHGDSDEIEQWLNRDFETPAASSICKAINDERLEKEDYRLLVRFLAAQIVRTPAFMIENLPRWQNQAEKQLQELSQIVRERLERAHATGEVIESEPASNAEYYPLRVTREPSLDGKSVLLKTETVVGRGTWIYAMRHLLTNTLDRLSDHKWVILSAENDLPWFTTDDPVVRLNFRNSSDYDFKGGWGVPKTNIFLPLSPKHLLFTQVGEKTYQRGEVLPRHQAIMLRRMIAEHAHRYIFSPSKDSTIPHHRPRVVDAQAVRNESEQWQRWHEQQSVAERELAG</sequence>
<comment type="caution">
    <text evidence="1">The sequence shown here is derived from an EMBL/GenBank/DDBJ whole genome shotgun (WGS) entry which is preliminary data.</text>
</comment>
<evidence type="ECO:0000313" key="1">
    <source>
        <dbReference type="EMBL" id="NYF80124.1"/>
    </source>
</evidence>
<dbReference type="Proteomes" id="UP000589520">
    <property type="component" value="Unassembled WGS sequence"/>
</dbReference>
<dbReference type="Pfam" id="PF14022">
    <property type="entry name" value="DUF4238"/>
    <property type="match status" value="1"/>
</dbReference>
<gene>
    <name evidence="1" type="ORF">HDF17_002444</name>
</gene>
<evidence type="ECO:0000313" key="2">
    <source>
        <dbReference type="Proteomes" id="UP000589520"/>
    </source>
</evidence>
<organism evidence="1 2">
    <name type="scientific">Granulicella arctica</name>
    <dbReference type="NCBI Taxonomy" id="940613"/>
    <lineage>
        <taxon>Bacteria</taxon>
        <taxon>Pseudomonadati</taxon>
        <taxon>Acidobacteriota</taxon>
        <taxon>Terriglobia</taxon>
        <taxon>Terriglobales</taxon>
        <taxon>Acidobacteriaceae</taxon>
        <taxon>Granulicella</taxon>
    </lineage>
</organism>
<dbReference type="RefSeq" id="WP_179491266.1">
    <property type="nucleotide sequence ID" value="NZ_JACCCW010000002.1"/>
</dbReference>
<dbReference type="AlphaFoldDB" id="A0A7Y9TH29"/>
<name>A0A7Y9TH29_9BACT</name>
<dbReference type="EMBL" id="JACCCW010000002">
    <property type="protein sequence ID" value="NYF80124.1"/>
    <property type="molecule type" value="Genomic_DNA"/>
</dbReference>
<dbReference type="InterPro" id="IPR025332">
    <property type="entry name" value="DUF4238"/>
</dbReference>